<organism evidence="1 2">
    <name type="scientific">Portunus trituberculatus</name>
    <name type="common">Swimming crab</name>
    <name type="synonym">Neptunus trituberculatus</name>
    <dbReference type="NCBI Taxonomy" id="210409"/>
    <lineage>
        <taxon>Eukaryota</taxon>
        <taxon>Metazoa</taxon>
        <taxon>Ecdysozoa</taxon>
        <taxon>Arthropoda</taxon>
        <taxon>Crustacea</taxon>
        <taxon>Multicrustacea</taxon>
        <taxon>Malacostraca</taxon>
        <taxon>Eumalacostraca</taxon>
        <taxon>Eucarida</taxon>
        <taxon>Decapoda</taxon>
        <taxon>Pleocyemata</taxon>
        <taxon>Brachyura</taxon>
        <taxon>Eubrachyura</taxon>
        <taxon>Portunoidea</taxon>
        <taxon>Portunidae</taxon>
        <taxon>Portuninae</taxon>
        <taxon>Portunus</taxon>
    </lineage>
</organism>
<name>A0A5B7E5F4_PORTR</name>
<keyword evidence="2" id="KW-1185">Reference proteome</keyword>
<proteinExistence type="predicted"/>
<accession>A0A5B7E5F4</accession>
<evidence type="ECO:0000313" key="1">
    <source>
        <dbReference type="EMBL" id="MPC29211.1"/>
    </source>
</evidence>
<dbReference type="AlphaFoldDB" id="A0A5B7E5F4"/>
<dbReference type="Proteomes" id="UP000324222">
    <property type="component" value="Unassembled WGS sequence"/>
</dbReference>
<protein>
    <submittedName>
        <fullName evidence="1">Uncharacterized protein</fullName>
    </submittedName>
</protein>
<sequence>MAPRRLISDKNKVIVQVKVSHSTPLVDSQESHQEKSYKDVFMDGDSSSGDLFPPPHPFPSCSSYPSPTFTYAVYVWSPEEGKITPVYSKALGEEIVPNQLRIMISSAFKAPSNEL</sequence>
<gene>
    <name evidence="1" type="ORF">E2C01_022432</name>
</gene>
<reference evidence="1 2" key="1">
    <citation type="submission" date="2019-05" db="EMBL/GenBank/DDBJ databases">
        <title>Another draft genome of Portunus trituberculatus and its Hox gene families provides insights of decapod evolution.</title>
        <authorList>
            <person name="Jeong J.-H."/>
            <person name="Song I."/>
            <person name="Kim S."/>
            <person name="Choi T."/>
            <person name="Kim D."/>
            <person name="Ryu S."/>
            <person name="Kim W."/>
        </authorList>
    </citation>
    <scope>NUCLEOTIDE SEQUENCE [LARGE SCALE GENOMIC DNA]</scope>
    <source>
        <tissue evidence="1">Muscle</tissue>
    </source>
</reference>
<comment type="caution">
    <text evidence="1">The sequence shown here is derived from an EMBL/GenBank/DDBJ whole genome shotgun (WGS) entry which is preliminary data.</text>
</comment>
<dbReference type="EMBL" id="VSRR010002034">
    <property type="protein sequence ID" value="MPC29211.1"/>
    <property type="molecule type" value="Genomic_DNA"/>
</dbReference>
<evidence type="ECO:0000313" key="2">
    <source>
        <dbReference type="Proteomes" id="UP000324222"/>
    </source>
</evidence>